<evidence type="ECO:0000313" key="3">
    <source>
        <dbReference type="Proteomes" id="UP000623467"/>
    </source>
</evidence>
<gene>
    <name evidence="2" type="ORF">MSAN_01911300</name>
</gene>
<feature type="region of interest" description="Disordered" evidence="1">
    <location>
        <begin position="128"/>
        <end position="150"/>
    </location>
</feature>
<dbReference type="AlphaFoldDB" id="A0A8H7CS08"/>
<accession>A0A8H7CS08</accession>
<name>A0A8H7CS08_9AGAR</name>
<feature type="compositionally biased region" description="Polar residues" evidence="1">
    <location>
        <begin position="133"/>
        <end position="144"/>
    </location>
</feature>
<comment type="caution">
    <text evidence="2">The sequence shown here is derived from an EMBL/GenBank/DDBJ whole genome shotgun (WGS) entry which is preliminary data.</text>
</comment>
<proteinExistence type="predicted"/>
<evidence type="ECO:0000256" key="1">
    <source>
        <dbReference type="SAM" id="MobiDB-lite"/>
    </source>
</evidence>
<keyword evidence="3" id="KW-1185">Reference proteome</keyword>
<feature type="compositionally biased region" description="Low complexity" evidence="1">
    <location>
        <begin position="10"/>
        <end position="23"/>
    </location>
</feature>
<reference evidence="2" key="1">
    <citation type="submission" date="2020-05" db="EMBL/GenBank/DDBJ databases">
        <title>Mycena genomes resolve the evolution of fungal bioluminescence.</title>
        <authorList>
            <person name="Tsai I.J."/>
        </authorList>
    </citation>
    <scope>NUCLEOTIDE SEQUENCE</scope>
    <source>
        <strain evidence="2">160909Yilan</strain>
    </source>
</reference>
<protein>
    <submittedName>
        <fullName evidence="2">TEA domain-containing protein</fullName>
    </submittedName>
</protein>
<organism evidence="2 3">
    <name type="scientific">Mycena sanguinolenta</name>
    <dbReference type="NCBI Taxonomy" id="230812"/>
    <lineage>
        <taxon>Eukaryota</taxon>
        <taxon>Fungi</taxon>
        <taxon>Dikarya</taxon>
        <taxon>Basidiomycota</taxon>
        <taxon>Agaricomycotina</taxon>
        <taxon>Agaricomycetes</taxon>
        <taxon>Agaricomycetidae</taxon>
        <taxon>Agaricales</taxon>
        <taxon>Marasmiineae</taxon>
        <taxon>Mycenaceae</taxon>
        <taxon>Mycena</taxon>
    </lineage>
</organism>
<sequence>MAWNERDRSPSTSGSSTRSATQSPLNSWPSLQSQATKEVLQSVLSVRKIWKTSRAGETVWPLDLEAALLEEPYSVGNIPARRLSRNPDARSLPTTKSLYFGIHFLRKRANGAPPSKSEAGFNNYGSLVEAHSPSRSQSADSALNSPVLPPGDGVLPGTTSSRHTIIYIDILADGSADEPRRSASNSLPWLNAEDDVAVIHASDHPRRLESINPTVSFTASSAVVAHSRFTAYSEDLIFHTETVPLVLSVHQAPPPSKFLYSTPLAPKIWSTILQSPGNIMPYTNTLISPILCSDPTRFMISQEVVNNENSSVLFSATYKFSYQRHSTSWSHPGPSRNIMPYNMAAPFVEPRQNALI</sequence>
<dbReference type="EMBL" id="JACAZH010000020">
    <property type="protein sequence ID" value="KAF7345343.1"/>
    <property type="molecule type" value="Genomic_DNA"/>
</dbReference>
<dbReference type="OrthoDB" id="10006572at2759"/>
<feature type="region of interest" description="Disordered" evidence="1">
    <location>
        <begin position="1"/>
        <end position="32"/>
    </location>
</feature>
<evidence type="ECO:0000313" key="2">
    <source>
        <dbReference type="EMBL" id="KAF7345343.1"/>
    </source>
</evidence>
<dbReference type="Proteomes" id="UP000623467">
    <property type="component" value="Unassembled WGS sequence"/>
</dbReference>